<comment type="caution">
    <text evidence="4">The sequence shown here is derived from an EMBL/GenBank/DDBJ whole genome shotgun (WGS) entry which is preliminary data.</text>
</comment>
<dbReference type="PROSITE" id="PS50158">
    <property type="entry name" value="ZF_CCHC"/>
    <property type="match status" value="1"/>
</dbReference>
<dbReference type="SMART" id="SM00343">
    <property type="entry name" value="ZnF_C2HC"/>
    <property type="match status" value="1"/>
</dbReference>
<dbReference type="InterPro" id="IPR036875">
    <property type="entry name" value="Znf_CCHC_sf"/>
</dbReference>
<feature type="non-terminal residue" evidence="4">
    <location>
        <position position="1"/>
    </location>
</feature>
<dbReference type="AlphaFoldDB" id="A0A699W1S1"/>
<name>A0A699W1S1_TANCI</name>
<feature type="domain" description="CCHC-type" evidence="3">
    <location>
        <begin position="98"/>
        <end position="113"/>
    </location>
</feature>
<proteinExistence type="predicted"/>
<evidence type="ECO:0000256" key="2">
    <source>
        <dbReference type="SAM" id="MobiDB-lite"/>
    </source>
</evidence>
<keyword evidence="1" id="KW-0863">Zinc-finger</keyword>
<reference evidence="4" key="1">
    <citation type="journal article" date="2019" name="Sci. Rep.">
        <title>Draft genome of Tanacetum cinerariifolium, the natural source of mosquito coil.</title>
        <authorList>
            <person name="Yamashiro T."/>
            <person name="Shiraishi A."/>
            <person name="Satake H."/>
            <person name="Nakayama K."/>
        </authorList>
    </citation>
    <scope>NUCLEOTIDE SEQUENCE</scope>
</reference>
<evidence type="ECO:0000256" key="1">
    <source>
        <dbReference type="PROSITE-ProRule" id="PRU00047"/>
    </source>
</evidence>
<dbReference type="InterPro" id="IPR001878">
    <property type="entry name" value="Znf_CCHC"/>
</dbReference>
<sequence length="150" mass="17412">TPPSESASKEDSDLEQAQKDKDMQKNLALIEKYFKKIYKPTNNNLRTSLNSKNKNVDTTLRYKNDIQTGQFWNQRIVNVARARKNVGSPVMQQIGIQCFNCKEFGHFAKECRKPKRVKDSTYHKEKMLLCKQVKKGVPLQVEQYDLLADT</sequence>
<dbReference type="Gene3D" id="4.10.60.10">
    <property type="entry name" value="Zinc finger, CCHC-type"/>
    <property type="match status" value="1"/>
</dbReference>
<accession>A0A699W1S1</accession>
<feature type="non-terminal residue" evidence="4">
    <location>
        <position position="150"/>
    </location>
</feature>
<evidence type="ECO:0000313" key="4">
    <source>
        <dbReference type="EMBL" id="GFD41872.1"/>
    </source>
</evidence>
<dbReference type="GO" id="GO:0008270">
    <property type="term" value="F:zinc ion binding"/>
    <property type="evidence" value="ECO:0007669"/>
    <property type="project" value="UniProtKB-KW"/>
</dbReference>
<organism evidence="4">
    <name type="scientific">Tanacetum cinerariifolium</name>
    <name type="common">Dalmatian daisy</name>
    <name type="synonym">Chrysanthemum cinerariifolium</name>
    <dbReference type="NCBI Taxonomy" id="118510"/>
    <lineage>
        <taxon>Eukaryota</taxon>
        <taxon>Viridiplantae</taxon>
        <taxon>Streptophyta</taxon>
        <taxon>Embryophyta</taxon>
        <taxon>Tracheophyta</taxon>
        <taxon>Spermatophyta</taxon>
        <taxon>Magnoliopsida</taxon>
        <taxon>eudicotyledons</taxon>
        <taxon>Gunneridae</taxon>
        <taxon>Pentapetalae</taxon>
        <taxon>asterids</taxon>
        <taxon>campanulids</taxon>
        <taxon>Asterales</taxon>
        <taxon>Asteraceae</taxon>
        <taxon>Asteroideae</taxon>
        <taxon>Anthemideae</taxon>
        <taxon>Anthemidinae</taxon>
        <taxon>Tanacetum</taxon>
    </lineage>
</organism>
<evidence type="ECO:0000259" key="3">
    <source>
        <dbReference type="PROSITE" id="PS50158"/>
    </source>
</evidence>
<dbReference type="EMBL" id="BKCJ011561157">
    <property type="protein sequence ID" value="GFD41872.1"/>
    <property type="molecule type" value="Genomic_DNA"/>
</dbReference>
<feature type="compositionally biased region" description="Basic and acidic residues" evidence="2">
    <location>
        <begin position="7"/>
        <end position="21"/>
    </location>
</feature>
<dbReference type="SUPFAM" id="SSF57756">
    <property type="entry name" value="Retrovirus zinc finger-like domains"/>
    <property type="match status" value="1"/>
</dbReference>
<protein>
    <recommendedName>
        <fullName evidence="3">CCHC-type domain-containing protein</fullName>
    </recommendedName>
</protein>
<dbReference type="GO" id="GO:0003676">
    <property type="term" value="F:nucleic acid binding"/>
    <property type="evidence" value="ECO:0007669"/>
    <property type="project" value="InterPro"/>
</dbReference>
<gene>
    <name evidence="4" type="ORF">Tci_913841</name>
</gene>
<keyword evidence="1" id="KW-0479">Metal-binding</keyword>
<feature type="region of interest" description="Disordered" evidence="2">
    <location>
        <begin position="1"/>
        <end position="21"/>
    </location>
</feature>
<keyword evidence="1" id="KW-0862">Zinc</keyword>
<dbReference type="Pfam" id="PF00098">
    <property type="entry name" value="zf-CCHC"/>
    <property type="match status" value="1"/>
</dbReference>